<gene>
    <name evidence="2" type="ORF">MUK42_11712</name>
</gene>
<keyword evidence="3" id="KW-1185">Reference proteome</keyword>
<feature type="compositionally biased region" description="Acidic residues" evidence="1">
    <location>
        <begin position="31"/>
        <end position="47"/>
    </location>
</feature>
<reference evidence="2" key="1">
    <citation type="submission" date="2022-05" db="EMBL/GenBank/DDBJ databases">
        <title>The Musa troglodytarum L. genome provides insights into the mechanism of non-climacteric behaviour and enrichment of carotenoids.</title>
        <authorList>
            <person name="Wang J."/>
        </authorList>
    </citation>
    <scope>NUCLEOTIDE SEQUENCE</scope>
    <source>
        <tissue evidence="2">Leaf</tissue>
    </source>
</reference>
<dbReference type="OrthoDB" id="62798at2759"/>
<organism evidence="2 3">
    <name type="scientific">Musa troglodytarum</name>
    <name type="common">fe'i banana</name>
    <dbReference type="NCBI Taxonomy" id="320322"/>
    <lineage>
        <taxon>Eukaryota</taxon>
        <taxon>Viridiplantae</taxon>
        <taxon>Streptophyta</taxon>
        <taxon>Embryophyta</taxon>
        <taxon>Tracheophyta</taxon>
        <taxon>Spermatophyta</taxon>
        <taxon>Magnoliopsida</taxon>
        <taxon>Liliopsida</taxon>
        <taxon>Zingiberales</taxon>
        <taxon>Musaceae</taxon>
        <taxon>Musa</taxon>
    </lineage>
</organism>
<feature type="region of interest" description="Disordered" evidence="1">
    <location>
        <begin position="93"/>
        <end position="118"/>
    </location>
</feature>
<proteinExistence type="predicted"/>
<feature type="region of interest" description="Disordered" evidence="1">
    <location>
        <begin position="28"/>
        <end position="49"/>
    </location>
</feature>
<dbReference type="Proteomes" id="UP001055439">
    <property type="component" value="Chromosome 7"/>
</dbReference>
<dbReference type="EMBL" id="CP097509">
    <property type="protein sequence ID" value="URE21426.1"/>
    <property type="molecule type" value="Genomic_DNA"/>
</dbReference>
<dbReference type="AlphaFoldDB" id="A0A9E7KL72"/>
<evidence type="ECO:0000313" key="2">
    <source>
        <dbReference type="EMBL" id="URE21426.1"/>
    </source>
</evidence>
<sequence length="118" mass="13007">MKQAPKKPGEVFWPKTVLKKWLNLRANDSEFSADEGSNDSGLEEDDRECGGCEANEWRRGRRFQAEANGTSCGSFSASSPLHERRVHSFWSVGAPPLADPPTPLNKSPLPATVKELNP</sequence>
<evidence type="ECO:0000313" key="3">
    <source>
        <dbReference type="Proteomes" id="UP001055439"/>
    </source>
</evidence>
<name>A0A9E7KL72_9LILI</name>
<protein>
    <submittedName>
        <fullName evidence="2">Type I inositol-1,4,5-trisphosphate 5-phosphatase</fullName>
    </submittedName>
</protein>
<accession>A0A9E7KL72</accession>
<evidence type="ECO:0000256" key="1">
    <source>
        <dbReference type="SAM" id="MobiDB-lite"/>
    </source>
</evidence>